<reference evidence="2 3" key="1">
    <citation type="journal article" date="2022" name="Allergy">
        <title>Genome assembly and annotation of Periplaneta americana reveal a comprehensive cockroach allergen profile.</title>
        <authorList>
            <person name="Wang L."/>
            <person name="Xiong Q."/>
            <person name="Saelim N."/>
            <person name="Wang L."/>
            <person name="Nong W."/>
            <person name="Wan A.T."/>
            <person name="Shi M."/>
            <person name="Liu X."/>
            <person name="Cao Q."/>
            <person name="Hui J.H.L."/>
            <person name="Sookrung N."/>
            <person name="Leung T.F."/>
            <person name="Tungtrongchitr A."/>
            <person name="Tsui S.K.W."/>
        </authorList>
    </citation>
    <scope>NUCLEOTIDE SEQUENCE [LARGE SCALE GENOMIC DNA]</scope>
    <source>
        <strain evidence="2">PWHHKU_190912</strain>
    </source>
</reference>
<feature type="compositionally biased region" description="Basic and acidic residues" evidence="1">
    <location>
        <begin position="1015"/>
        <end position="1029"/>
    </location>
</feature>
<feature type="compositionally biased region" description="Basic and acidic residues" evidence="1">
    <location>
        <begin position="707"/>
        <end position="745"/>
    </location>
</feature>
<dbReference type="EMBL" id="JAJSOF020000009">
    <property type="protein sequence ID" value="KAJ4446874.1"/>
    <property type="molecule type" value="Genomic_DNA"/>
</dbReference>
<feature type="compositionally biased region" description="Low complexity" evidence="1">
    <location>
        <begin position="1855"/>
        <end position="1877"/>
    </location>
</feature>
<feature type="compositionally biased region" description="Low complexity" evidence="1">
    <location>
        <begin position="218"/>
        <end position="229"/>
    </location>
</feature>
<feature type="compositionally biased region" description="Polar residues" evidence="1">
    <location>
        <begin position="564"/>
        <end position="576"/>
    </location>
</feature>
<feature type="compositionally biased region" description="Basic residues" evidence="1">
    <location>
        <begin position="1065"/>
        <end position="1167"/>
    </location>
</feature>
<feature type="compositionally biased region" description="Basic residues" evidence="1">
    <location>
        <begin position="913"/>
        <end position="925"/>
    </location>
</feature>
<feature type="compositionally biased region" description="Polar residues" evidence="1">
    <location>
        <begin position="1903"/>
        <end position="1926"/>
    </location>
</feature>
<feature type="compositionally biased region" description="Basic and acidic residues" evidence="1">
    <location>
        <begin position="1036"/>
        <end position="1048"/>
    </location>
</feature>
<feature type="compositionally biased region" description="Basic and acidic residues" evidence="1">
    <location>
        <begin position="1354"/>
        <end position="1378"/>
    </location>
</feature>
<dbReference type="PANTHER" id="PTHR12618:SF20">
    <property type="entry name" value="PHD AND RING FINGER DOMAIN-CONTAINING PROTEIN 1"/>
    <property type="match status" value="1"/>
</dbReference>
<feature type="compositionally biased region" description="Polar residues" evidence="1">
    <location>
        <begin position="255"/>
        <end position="264"/>
    </location>
</feature>
<feature type="compositionally biased region" description="Low complexity" evidence="1">
    <location>
        <begin position="1746"/>
        <end position="1755"/>
    </location>
</feature>
<accession>A0ABQ8TJT3</accession>
<evidence type="ECO:0000313" key="2">
    <source>
        <dbReference type="EMBL" id="KAJ4446874.1"/>
    </source>
</evidence>
<feature type="compositionally biased region" description="Polar residues" evidence="1">
    <location>
        <begin position="1323"/>
        <end position="1340"/>
    </location>
</feature>
<feature type="compositionally biased region" description="Acidic residues" evidence="1">
    <location>
        <begin position="465"/>
        <end position="478"/>
    </location>
</feature>
<feature type="compositionally biased region" description="Basic and acidic residues" evidence="1">
    <location>
        <begin position="1452"/>
        <end position="1462"/>
    </location>
</feature>
<protein>
    <submittedName>
        <fullName evidence="2">Uncharacterized protein</fullName>
    </submittedName>
</protein>
<feature type="compositionally biased region" description="Pro residues" evidence="1">
    <location>
        <begin position="1582"/>
        <end position="1599"/>
    </location>
</feature>
<feature type="region of interest" description="Disordered" evidence="1">
    <location>
        <begin position="1850"/>
        <end position="2051"/>
    </location>
</feature>
<feature type="compositionally biased region" description="Basic and acidic residues" evidence="1">
    <location>
        <begin position="926"/>
        <end position="958"/>
    </location>
</feature>
<feature type="compositionally biased region" description="Polar residues" evidence="1">
    <location>
        <begin position="287"/>
        <end position="300"/>
    </location>
</feature>
<feature type="compositionally biased region" description="Basic and acidic residues" evidence="1">
    <location>
        <begin position="1168"/>
        <end position="1181"/>
    </location>
</feature>
<feature type="compositionally biased region" description="Gly residues" evidence="1">
    <location>
        <begin position="417"/>
        <end position="431"/>
    </location>
</feature>
<dbReference type="Proteomes" id="UP001148838">
    <property type="component" value="Unassembled WGS sequence"/>
</dbReference>
<feature type="compositionally biased region" description="Basic and acidic residues" evidence="1">
    <location>
        <begin position="1561"/>
        <end position="1578"/>
    </location>
</feature>
<feature type="compositionally biased region" description="Basic and acidic residues" evidence="1">
    <location>
        <begin position="490"/>
        <end position="512"/>
    </location>
</feature>
<feature type="compositionally biased region" description="Polar residues" evidence="1">
    <location>
        <begin position="1485"/>
        <end position="1505"/>
    </location>
</feature>
<feature type="compositionally biased region" description="Low complexity" evidence="1">
    <location>
        <begin position="365"/>
        <end position="377"/>
    </location>
</feature>
<feature type="compositionally biased region" description="Polar residues" evidence="1">
    <location>
        <begin position="1973"/>
        <end position="1982"/>
    </location>
</feature>
<feature type="compositionally biased region" description="Basic and acidic residues" evidence="1">
    <location>
        <begin position="1235"/>
        <end position="1250"/>
    </location>
</feature>
<gene>
    <name evidence="2" type="ORF">ANN_13574</name>
</gene>
<feature type="region of interest" description="Disordered" evidence="1">
    <location>
        <begin position="356"/>
        <end position="588"/>
    </location>
</feature>
<evidence type="ECO:0000256" key="1">
    <source>
        <dbReference type="SAM" id="MobiDB-lite"/>
    </source>
</evidence>
<proteinExistence type="predicted"/>
<keyword evidence="3" id="KW-1185">Reference proteome</keyword>
<feature type="compositionally biased region" description="Basic and acidic residues" evidence="1">
    <location>
        <begin position="676"/>
        <end position="698"/>
    </location>
</feature>
<feature type="region of interest" description="Disordered" evidence="1">
    <location>
        <begin position="1427"/>
        <end position="1758"/>
    </location>
</feature>
<feature type="compositionally biased region" description="Low complexity" evidence="1">
    <location>
        <begin position="1194"/>
        <end position="1234"/>
    </location>
</feature>
<feature type="compositionally biased region" description="Polar residues" evidence="1">
    <location>
        <begin position="1696"/>
        <end position="1724"/>
    </location>
</feature>
<feature type="compositionally biased region" description="Acidic residues" evidence="1">
    <location>
        <begin position="1546"/>
        <end position="1560"/>
    </location>
</feature>
<feature type="compositionally biased region" description="Low complexity" evidence="1">
    <location>
        <begin position="527"/>
        <end position="536"/>
    </location>
</feature>
<feature type="region of interest" description="Disordered" evidence="1">
    <location>
        <begin position="837"/>
        <end position="1409"/>
    </location>
</feature>
<feature type="compositionally biased region" description="Basic residues" evidence="1">
    <location>
        <begin position="2031"/>
        <end position="2051"/>
    </location>
</feature>
<dbReference type="InterPro" id="IPR047157">
    <property type="entry name" value="PHRF1/Atg35"/>
</dbReference>
<feature type="region of interest" description="Disordered" evidence="1">
    <location>
        <begin position="607"/>
        <end position="776"/>
    </location>
</feature>
<feature type="compositionally biased region" description="Polar residues" evidence="1">
    <location>
        <begin position="1953"/>
        <end position="1964"/>
    </location>
</feature>
<feature type="compositionally biased region" description="Basic residues" evidence="1">
    <location>
        <begin position="860"/>
        <end position="870"/>
    </location>
</feature>
<organism evidence="2 3">
    <name type="scientific">Periplaneta americana</name>
    <name type="common">American cockroach</name>
    <name type="synonym">Blatta americana</name>
    <dbReference type="NCBI Taxonomy" id="6978"/>
    <lineage>
        <taxon>Eukaryota</taxon>
        <taxon>Metazoa</taxon>
        <taxon>Ecdysozoa</taxon>
        <taxon>Arthropoda</taxon>
        <taxon>Hexapoda</taxon>
        <taxon>Insecta</taxon>
        <taxon>Pterygota</taxon>
        <taxon>Neoptera</taxon>
        <taxon>Polyneoptera</taxon>
        <taxon>Dictyoptera</taxon>
        <taxon>Blattodea</taxon>
        <taxon>Blattoidea</taxon>
        <taxon>Blattidae</taxon>
        <taxon>Blattinae</taxon>
        <taxon>Periplaneta</taxon>
    </lineage>
</organism>
<feature type="compositionally biased region" description="Polar residues" evidence="1">
    <location>
        <begin position="1465"/>
        <end position="1475"/>
    </location>
</feature>
<comment type="caution">
    <text evidence="2">The sequence shown here is derived from an EMBL/GenBank/DDBJ whole genome shotgun (WGS) entry which is preliminary data.</text>
</comment>
<feature type="compositionally biased region" description="Basic residues" evidence="1">
    <location>
        <begin position="1274"/>
        <end position="1285"/>
    </location>
</feature>
<name>A0ABQ8TJT3_PERAM</name>
<dbReference type="PANTHER" id="PTHR12618">
    <property type="entry name" value="PHD AND RING FINGER DOMAIN-CONTAINING PROTEIN 1"/>
    <property type="match status" value="1"/>
</dbReference>
<feature type="compositionally biased region" description="Basic and acidic residues" evidence="1">
    <location>
        <begin position="969"/>
        <end position="1006"/>
    </location>
</feature>
<feature type="region of interest" description="Disordered" evidence="1">
    <location>
        <begin position="199"/>
        <end position="318"/>
    </location>
</feature>
<sequence length="2166" mass="237414">MDLREVEYDARDWINLAQDKDRCRAYISSRRVRRPARIVVPHSVKGRLAEHLGVCPPRRPGQTIPDVRPRVTSSRIDFQRSRAGIPTLHLFGQRDQLDYFSSGSDHEGGSGGDFGDVSVMARSRTSAARVARSMISRKQIFPSASRSVSAIRSRVDILCPETETSVSDKTACDLIGSILNSQAVWHSKKSVVTINRDGSLNIKSDGESGVPKKNTEKSGSSRSGVDSGVENGVTVRTDDRLSQINSGDAPVNVSEAGSSTSGHVTQAPMYPGRSGGGGARPPAGSSFQQFGGNRYSSSPSYHGYQSGRGYSNFPPPSSFDSRGARAGYINYLNSGPPSSFRGNPLRFRMSPRYPIRRPLAPPVRPQLQQQQIQQIPPSNVEEFQPEDDGSESQKPSSRPEEEEEEEDEIDIYSDIEVGGGSGSGGPGGGGSEPDDGDRGMELGYEALPPPPIPPAMLMGMGGDALSDEEPCSDSELVIDDNIAPSSPPDSSDKYDPEKPDIPEIPESEKYDPAEPSNDTDEEEEAAAKAVSSLSSSVPPPPETTAPLSISLPVIHSSSNSNASYLHSPTYGDNSVLGTEGKLPAASADGVVSQAVQDVLKDHLESSSIVSRDLGAIADEPSERHSSVDDEEEAEECPNFSIYSAASMDIARRTGGDDDEDDDIPVSKADADSEIIDDTKVDSDVEKEKSSLKEDKDENSNLSVGEELTGHQEESDKEHVSTDIEEKTSKPVEDSEKEETPDKQSENGDADEEVQENAEVQKPDESDEMLNQEASEGVKKLSLVEEIFGSDDNDSLIGGATSAVSAATVDNAPQASVTPLGLEGLDTETISETEEAINFEDDLSQDDGFLTAEEDGEIPSVRRKKKKKNRKPSVGGSVGEEAASAIDHTPQEIIDYEEGEIVDDRPKQLEIIKKDKKRRKKKKKKKSSGEKSRTSKERAVLSSSENKDKSKDKSNKIDDANIAWKKLSKSSKERNYRDPKSKPDIDPSKGKETGKKKDAASKDGVAKKEKKKKEKRKDMERYDVRKIVTDKKRKRRDAFGRDLSRERSYTKSRSRSRGRSYDRSRGRSRSLSRSRITRSKGRSPIKSRIRSRSRSRFRSRSRSRNRSRSRSKTKSKVKSKDRLRKSRSKDKQRSRISRSRSRGRRSRSRTRSRSRNRSRLRSRSRTPVRSRDRRERSRERRGSQRCRYRERRSWSHSWTPSWSRSHSPSCSSYSRSRSLTPRRFNRSYSRSFSRSWSRERHERIPVIEKKSGAISKTAKKLTVIVPNTKDDSERHRKKEKKRKEGKKNKESINAVEKRKKRKEKSPAPSKEVFTSGDNILVSVNFKSNKSSGSKDIATSTAIAVGGKETSKRKHDGSFELEREPAKKLRKDKGNKEKLSPRQKNGLSGDKGIIRSGEKKSKKGVQKIGNKVSRVAALVNKKPVAIIDLDQSPFHEQTPSPTDLIVLSDSEEEGLAKDGDREELADSLNSRRTMRPNSSSPKSSSKQGLNTVPGSTIARTPESQSPPMNAVGSYLVTSTGPKTPPEPQIKFSIPAKTQLRTITNPLREDEEDMMAEDQGLDDLDQRIEEELDRGLGEVLHKGPNTPPEPRGPTTPCSPPTSPDAYDPFDPTKSGTPSPVGAGTSMDGPPSPVHTPTEQLIQHSGIGRESPMVSDLEDLASKSLEARVTTPTLASAEEVADQSSQSPERSKLSVRGDTTMASSPSIVPETTSLPPPVSSDNEISQPSEMAEGSEKSKQISVSLPPPGPTSTLTDTITTQSPERSIPVVITSQQQAMQGTPVKPPLFPNTAVKQVAPQPITSTPTHSTAPAPVFPTLTPANIASILCTPPPSTLPLGRMALFNPPVIAGPAMLVHHHPQQQQQQQQQQTPQHLMGSPIVVQPRPPPTIVRTTPEKLAPPSAKLPPVRSTTVQNGEQTQTSQKQPQDTTTDVVDMDLESPYSPGSSEGDDLFEPPTDVKSSGTATSFTALGNDRNRTAPPSTKNSNKLPPPLAAMLHKSPSKPPVPGQDKFDSLFGLSPLRVNKTAPARTTGRASAKAHHAKSGKTKQGKHDKGKKYAIREVQDNREGLELNELHQLLLYADELNVLGENPQTIRENTGILLEASKEIGLEVNPEKTKCMIMSRDENIVRNGNITIGNLSFEEVEKFKYLGATDRDQWRAYVGAAMNLWVP</sequence>
<evidence type="ECO:0000313" key="3">
    <source>
        <dbReference type="Proteomes" id="UP001148838"/>
    </source>
</evidence>
<feature type="compositionally biased region" description="Basic and acidic residues" evidence="1">
    <location>
        <begin position="901"/>
        <end position="912"/>
    </location>
</feature>
<feature type="compositionally biased region" description="Acidic residues" evidence="1">
    <location>
        <begin position="400"/>
        <end position="413"/>
    </location>
</feature>